<evidence type="ECO:0000256" key="2">
    <source>
        <dbReference type="ARBA" id="ARBA00022448"/>
    </source>
</evidence>
<feature type="transmembrane region" description="Helical" evidence="6">
    <location>
        <begin position="135"/>
        <end position="158"/>
    </location>
</feature>
<organism evidence="8 9">
    <name type="scientific">Methanobacterium bryantii</name>
    <dbReference type="NCBI Taxonomy" id="2161"/>
    <lineage>
        <taxon>Archaea</taxon>
        <taxon>Methanobacteriati</taxon>
        <taxon>Methanobacteriota</taxon>
        <taxon>Methanomada group</taxon>
        <taxon>Methanobacteria</taxon>
        <taxon>Methanobacteriales</taxon>
        <taxon>Methanobacteriaceae</taxon>
        <taxon>Methanobacterium</taxon>
    </lineage>
</organism>
<feature type="transmembrane region" description="Helical" evidence="6">
    <location>
        <begin position="99"/>
        <end position="123"/>
    </location>
</feature>
<feature type="transmembrane region" description="Helical" evidence="6">
    <location>
        <begin position="326"/>
        <end position="344"/>
    </location>
</feature>
<feature type="transmembrane region" description="Helical" evidence="6">
    <location>
        <begin position="164"/>
        <end position="184"/>
    </location>
</feature>
<dbReference type="AlphaFoldDB" id="A0A2A2H7A9"/>
<dbReference type="CDD" id="cd17321">
    <property type="entry name" value="MFS_MMR_MDR_like"/>
    <property type="match status" value="1"/>
</dbReference>
<evidence type="ECO:0000256" key="3">
    <source>
        <dbReference type="ARBA" id="ARBA00022692"/>
    </source>
</evidence>
<dbReference type="PANTHER" id="PTHR42718:SF9">
    <property type="entry name" value="MAJOR FACILITATOR SUPERFAMILY MULTIDRUG TRANSPORTER MFSC"/>
    <property type="match status" value="1"/>
</dbReference>
<comment type="caution">
    <text evidence="8">The sequence shown here is derived from an EMBL/GenBank/DDBJ whole genome shotgun (WGS) entry which is preliminary data.</text>
</comment>
<dbReference type="SUPFAM" id="SSF103473">
    <property type="entry name" value="MFS general substrate transporter"/>
    <property type="match status" value="1"/>
</dbReference>
<comment type="subcellular location">
    <subcellularLocation>
        <location evidence="1">Membrane</location>
        <topology evidence="1">Multi-pass membrane protein</topology>
    </subcellularLocation>
</comment>
<dbReference type="Gene3D" id="1.20.1250.20">
    <property type="entry name" value="MFS general substrate transporter like domains"/>
    <property type="match status" value="2"/>
</dbReference>
<gene>
    <name evidence="8" type="ORF">ASJ80_13075</name>
</gene>
<dbReference type="InterPro" id="IPR011701">
    <property type="entry name" value="MFS"/>
</dbReference>
<protein>
    <submittedName>
        <fullName evidence="8">MFS transporter</fullName>
    </submittedName>
</protein>
<keyword evidence="3 6" id="KW-0812">Transmembrane</keyword>
<proteinExistence type="predicted"/>
<keyword evidence="9" id="KW-1185">Reference proteome</keyword>
<dbReference type="InterPro" id="IPR036259">
    <property type="entry name" value="MFS_trans_sf"/>
</dbReference>
<name>A0A2A2H7A9_METBR</name>
<dbReference type="PANTHER" id="PTHR42718">
    <property type="entry name" value="MAJOR FACILITATOR SUPERFAMILY MULTIDRUG TRANSPORTER MFSC"/>
    <property type="match status" value="1"/>
</dbReference>
<dbReference type="Pfam" id="PF07690">
    <property type="entry name" value="MFS_1"/>
    <property type="match status" value="1"/>
</dbReference>
<feature type="transmembrane region" description="Helical" evidence="6">
    <location>
        <begin position="76"/>
        <end position="93"/>
    </location>
</feature>
<dbReference type="RefSeq" id="WP_069585070.1">
    <property type="nucleotide sequence ID" value="NZ_LMVM01000012.1"/>
</dbReference>
<dbReference type="OrthoDB" id="117970at2157"/>
<feature type="transmembrane region" description="Helical" evidence="6">
    <location>
        <begin position="434"/>
        <end position="452"/>
    </location>
</feature>
<dbReference type="EMBL" id="LMVM01000012">
    <property type="protein sequence ID" value="PAV05206.1"/>
    <property type="molecule type" value="Genomic_DNA"/>
</dbReference>
<accession>A0A2A2H7A9</accession>
<keyword evidence="5 6" id="KW-0472">Membrane</keyword>
<feature type="transmembrane region" description="Helical" evidence="6">
    <location>
        <begin position="294"/>
        <end position="314"/>
    </location>
</feature>
<sequence length="460" mass="50160">MKKKEIKNIVLITVALGSFLVPFMGTSLNIAIPTIGTDFALNAILLSWIPTIFILANAAFILPFGRLADIHGRKKIFTYGVAIFTFASFLAAVTPSAILLLIFVFLQGMGCSMIFGTGIALISSVFEEKERGRAYGIYVTSVYTGIFSGLILGGFLIQQFGWRIIFMFNVPFGLLILSIILLKFKSEWAGCKGEHFDFVGAVLFIFIMITLMQGFSTLPNGNTGKYLILIGILGTLIFIKYETKLKHPLLRISIFRNTFFTISIISILIINLGTSAMTYLLSLYLQYLKLLSPNAAGIILVLQPLSVAVLSPFAGRISNKVETRTITSIGMGITTIGLSLFVFLNENSPLYIIILGLILVGTGLALFSSPATNASMSSVSKKTYGTASATVSTMVFTGQLLSMGVVLLIFAVYLGNVQITFQYYMTFLKSLNTAFMVYTAVCFAAIFALILMGKNKNSID</sequence>
<feature type="domain" description="Major facilitator superfamily (MFS) profile" evidence="7">
    <location>
        <begin position="10"/>
        <end position="457"/>
    </location>
</feature>
<feature type="transmembrane region" description="Helical" evidence="6">
    <location>
        <begin position="259"/>
        <end position="282"/>
    </location>
</feature>
<feature type="transmembrane region" description="Helical" evidence="6">
    <location>
        <begin position="389"/>
        <end position="414"/>
    </location>
</feature>
<keyword evidence="2" id="KW-0813">Transport</keyword>
<reference evidence="8 9" key="1">
    <citation type="journal article" date="2017" name="BMC Genomics">
        <title>Genomic analysis of methanogenic archaea reveals a shift towards energy conservation.</title>
        <authorList>
            <person name="Gilmore S.P."/>
            <person name="Henske J.K."/>
            <person name="Sexton J.A."/>
            <person name="Solomon K.V."/>
            <person name="Seppala S."/>
            <person name="Yoo J.I."/>
            <person name="Huyett L.M."/>
            <person name="Pressman A."/>
            <person name="Cogan J.Z."/>
            <person name="Kivenson V."/>
            <person name="Peng X."/>
            <person name="Tan Y."/>
            <person name="Valentine D.L."/>
            <person name="O'Malley M.A."/>
        </authorList>
    </citation>
    <scope>NUCLEOTIDE SEQUENCE [LARGE SCALE GENOMIC DNA]</scope>
    <source>
        <strain evidence="8 9">M.o.H.</strain>
    </source>
</reference>
<keyword evidence="4 6" id="KW-1133">Transmembrane helix</keyword>
<dbReference type="GO" id="GO:0022857">
    <property type="term" value="F:transmembrane transporter activity"/>
    <property type="evidence" value="ECO:0007669"/>
    <property type="project" value="InterPro"/>
</dbReference>
<feature type="transmembrane region" description="Helical" evidence="6">
    <location>
        <begin position="39"/>
        <end position="64"/>
    </location>
</feature>
<evidence type="ECO:0000256" key="5">
    <source>
        <dbReference type="ARBA" id="ARBA00023136"/>
    </source>
</evidence>
<feature type="transmembrane region" description="Helical" evidence="6">
    <location>
        <begin position="350"/>
        <end position="368"/>
    </location>
</feature>
<evidence type="ECO:0000259" key="7">
    <source>
        <dbReference type="PROSITE" id="PS50850"/>
    </source>
</evidence>
<dbReference type="Proteomes" id="UP000217784">
    <property type="component" value="Unassembled WGS sequence"/>
</dbReference>
<evidence type="ECO:0000313" key="8">
    <source>
        <dbReference type="EMBL" id="PAV05206.1"/>
    </source>
</evidence>
<evidence type="ECO:0000256" key="1">
    <source>
        <dbReference type="ARBA" id="ARBA00004141"/>
    </source>
</evidence>
<evidence type="ECO:0000313" key="9">
    <source>
        <dbReference type="Proteomes" id="UP000217784"/>
    </source>
</evidence>
<dbReference type="InterPro" id="IPR020846">
    <property type="entry name" value="MFS_dom"/>
</dbReference>
<dbReference type="PROSITE" id="PS50850">
    <property type="entry name" value="MFS"/>
    <property type="match status" value="1"/>
</dbReference>
<evidence type="ECO:0000256" key="4">
    <source>
        <dbReference type="ARBA" id="ARBA00022989"/>
    </source>
</evidence>
<evidence type="ECO:0000256" key="6">
    <source>
        <dbReference type="SAM" id="Phobius"/>
    </source>
</evidence>
<feature type="transmembrane region" description="Helical" evidence="6">
    <location>
        <begin position="196"/>
        <end position="217"/>
    </location>
</feature>
<dbReference type="GO" id="GO:0016020">
    <property type="term" value="C:membrane"/>
    <property type="evidence" value="ECO:0007669"/>
    <property type="project" value="UniProtKB-SubCell"/>
</dbReference>
<feature type="transmembrane region" description="Helical" evidence="6">
    <location>
        <begin position="223"/>
        <end position="239"/>
    </location>
</feature>